<feature type="compositionally biased region" description="Basic and acidic residues" evidence="1">
    <location>
        <begin position="23"/>
        <end position="37"/>
    </location>
</feature>
<dbReference type="EMBL" id="AMRA01000106">
    <property type="protein sequence ID" value="EKF22015.1"/>
    <property type="molecule type" value="Genomic_DNA"/>
</dbReference>
<feature type="region of interest" description="Disordered" evidence="1">
    <location>
        <begin position="23"/>
        <end position="84"/>
    </location>
</feature>
<name>K5BAC8_MYCHD</name>
<organism evidence="2 3">
    <name type="scientific">Mycolicibacterium hassiacum (strain DSM 44199 / CIP 105218 / JCM 12690 / 3849)</name>
    <name type="common">Mycobacterium hassiacum</name>
    <dbReference type="NCBI Taxonomy" id="1122247"/>
    <lineage>
        <taxon>Bacteria</taxon>
        <taxon>Bacillati</taxon>
        <taxon>Actinomycetota</taxon>
        <taxon>Actinomycetes</taxon>
        <taxon>Mycobacteriales</taxon>
        <taxon>Mycobacteriaceae</taxon>
        <taxon>Mycolicibacterium</taxon>
    </lineage>
</organism>
<feature type="compositionally biased region" description="Basic and acidic residues" evidence="1">
    <location>
        <begin position="71"/>
        <end position="84"/>
    </location>
</feature>
<sequence length="84" mass="9099">MALIPGCLMLAMVGLQRIETRLERDSAPRADLREHPRPVTPAARTPHAGGTPMPTGVRPNGAAAAGYPDPRSPDRNDPPKQLRW</sequence>
<dbReference type="AlphaFoldDB" id="K5BAC8"/>
<dbReference type="PATRIC" id="fig|1122247.3.peg.3835"/>
<protein>
    <submittedName>
        <fullName evidence="2">Uncharacterized protein</fullName>
    </submittedName>
</protein>
<evidence type="ECO:0000256" key="1">
    <source>
        <dbReference type="SAM" id="MobiDB-lite"/>
    </source>
</evidence>
<evidence type="ECO:0000313" key="3">
    <source>
        <dbReference type="Proteomes" id="UP000006265"/>
    </source>
</evidence>
<dbReference type="Proteomes" id="UP000006265">
    <property type="component" value="Unassembled WGS sequence"/>
</dbReference>
<proteinExistence type="predicted"/>
<reference evidence="2 3" key="1">
    <citation type="journal article" date="2012" name="J. Bacteriol.">
        <title>Genome sequence of Mycobacterium hassiacum DSM 44199, a rare source of heat-stable mycobacterial proteins.</title>
        <authorList>
            <person name="Tiago I."/>
            <person name="Maranha A."/>
            <person name="Mendes V."/>
            <person name="Alarico S."/>
            <person name="Moynihan P.J."/>
            <person name="Clarke A.J."/>
            <person name="Macedo-Ribeiro S."/>
            <person name="Pereira P.J."/>
            <person name="Empadinhas N."/>
        </authorList>
    </citation>
    <scope>NUCLEOTIDE SEQUENCE [LARGE SCALE GENOMIC DNA]</scope>
    <source>
        <strain evidence="3">DSM 44199 / CIP 105218 / JCM 12690 / 3849</strain>
    </source>
</reference>
<comment type="caution">
    <text evidence="2">The sequence shown here is derived from an EMBL/GenBank/DDBJ whole genome shotgun (WGS) entry which is preliminary data.</text>
</comment>
<evidence type="ECO:0000313" key="2">
    <source>
        <dbReference type="EMBL" id="EKF22015.1"/>
    </source>
</evidence>
<accession>K5BAC8</accession>
<gene>
    <name evidence="2" type="ORF">C731_3999</name>
</gene>
<dbReference type="STRING" id="1122247.GCA_000379865_01779"/>
<keyword evidence="3" id="KW-1185">Reference proteome</keyword>